<organism evidence="1 2">
    <name type="scientific">Sanghuangporus baumii</name>
    <name type="common">Phellinus baumii</name>
    <dbReference type="NCBI Taxonomy" id="108892"/>
    <lineage>
        <taxon>Eukaryota</taxon>
        <taxon>Fungi</taxon>
        <taxon>Dikarya</taxon>
        <taxon>Basidiomycota</taxon>
        <taxon>Agaricomycotina</taxon>
        <taxon>Agaricomycetes</taxon>
        <taxon>Hymenochaetales</taxon>
        <taxon>Hymenochaetaceae</taxon>
        <taxon>Sanghuangporus</taxon>
    </lineage>
</organism>
<name>A0A9Q5HZ24_SANBA</name>
<comment type="caution">
    <text evidence="1">The sequence shown here is derived from an EMBL/GenBank/DDBJ whole genome shotgun (WGS) entry which is preliminary data.</text>
</comment>
<keyword evidence="2" id="KW-1185">Reference proteome</keyword>
<accession>A0A9Q5HZ24</accession>
<evidence type="ECO:0000313" key="1">
    <source>
        <dbReference type="EMBL" id="OCB88647.1"/>
    </source>
</evidence>
<dbReference type="AlphaFoldDB" id="A0A9Q5HZ24"/>
<dbReference type="EMBL" id="LNZH02000175">
    <property type="protein sequence ID" value="OCB88647.1"/>
    <property type="molecule type" value="Genomic_DNA"/>
</dbReference>
<reference evidence="1" key="1">
    <citation type="submission" date="2016-06" db="EMBL/GenBank/DDBJ databases">
        <title>Draft Genome sequence of the fungus Inonotus baumii.</title>
        <authorList>
            <person name="Zhu H."/>
            <person name="Lin W."/>
        </authorList>
    </citation>
    <scope>NUCLEOTIDE SEQUENCE</scope>
    <source>
        <strain evidence="1">821</strain>
    </source>
</reference>
<dbReference type="OrthoDB" id="10644238at2759"/>
<gene>
    <name evidence="1" type="ORF">A7U60_g4248</name>
</gene>
<proteinExistence type="predicted"/>
<dbReference type="Proteomes" id="UP000757232">
    <property type="component" value="Unassembled WGS sequence"/>
</dbReference>
<sequence>MSTLQGSNSIAVVSAKELEISTEVNIIGIEVKFKNLQGRKHAVSVHLAIGGSNLYDSQPFQKKSIIAWDVDVKIPSTSTFTIVIQEHYTLRQKNVFDASVIADKMVAKPLVPILDEMNEAVIVNIRCEAIGPLVELIRELVEESQNRLAEMKTFLEQFGAVCKGLNLIISIIDPVAEAHPMVKVVVEAVKMLCEVCKKQLECHEAATGLMRDIKSFLPFTKIPLEYLKGGVTEETVYSLLKGSAQKFASRLT</sequence>
<evidence type="ECO:0000313" key="2">
    <source>
        <dbReference type="Proteomes" id="UP000757232"/>
    </source>
</evidence>
<protein>
    <submittedName>
        <fullName evidence="1">Uncharacterized protein</fullName>
    </submittedName>
</protein>